<evidence type="ECO:0000259" key="3">
    <source>
        <dbReference type="Pfam" id="PF12010"/>
    </source>
</evidence>
<dbReference type="RefSeq" id="WP_210655545.1">
    <property type="nucleotide sequence ID" value="NZ_JAGKSP010000001.1"/>
</dbReference>
<sequence>MRKKQAKWFTAMALAILCSIFLSACSNNNGNGNSSSSSSGSGSASPSVSANESEATQEPLEEVTLKMVLLGDKPTDADEVYTELSKMAKKDINANIEVQNLSWGEWSQKYPLLFSSGEDFDLVYVADWTGYQGYAGKNAFLELTEDLLSKNAPITWEKTPKDAWEQAKVNGKVYAVPQAVQENASHSFMIRGDLREKHNIPTIKDMAGLEAYLLAVAQNEKGIIPFGFQLSTEMFIQKYFDKNPQAYTNGSDKSNSALSWNYFTKDGMVAQNLYANDTYKSFASAMSNWQKAGVLSKNALTQKETSAQLFQAGKSAVGALSLDQASNVVAGIKKTHPEWKPEVFMPNVAIVPARFTQNGVSINANSKNPERALMFLDLLKWNKEYFDLTWYGIKGKHWEPSGDDRFISLADAANYPPSGNDPWGWRGTFERWNVEQPDDVVAQLKGYRESFHEYPYGLSFVYSDANVKNENAAINNLAQQYMNPVSVGLADYDTAYAKFEKAANKAGLEKVLTDLQMQIDTFKKNNP</sequence>
<feature type="domain" description="DUF3502" evidence="3">
    <location>
        <begin position="458"/>
        <end position="524"/>
    </location>
</feature>
<proteinExistence type="predicted"/>
<evidence type="ECO:0000313" key="6">
    <source>
        <dbReference type="Proteomes" id="UP000673394"/>
    </source>
</evidence>
<dbReference type="SUPFAM" id="SSF53850">
    <property type="entry name" value="Periplasmic binding protein-like II"/>
    <property type="match status" value="1"/>
</dbReference>
<evidence type="ECO:0000313" key="5">
    <source>
        <dbReference type="EMBL" id="MBP3963480.1"/>
    </source>
</evidence>
<dbReference type="PROSITE" id="PS51257">
    <property type="entry name" value="PROKAR_LIPOPROTEIN"/>
    <property type="match status" value="1"/>
</dbReference>
<feature type="compositionally biased region" description="Low complexity" evidence="1">
    <location>
        <begin position="32"/>
        <end position="54"/>
    </location>
</feature>
<evidence type="ECO:0000313" key="4">
    <source>
        <dbReference type="EMBL" id="MBP3961849.1"/>
    </source>
</evidence>
<accession>A0ABS5CCD7</accession>
<evidence type="ECO:0000256" key="1">
    <source>
        <dbReference type="SAM" id="MobiDB-lite"/>
    </source>
</evidence>
<dbReference type="EMBL" id="JAGKSP010000004">
    <property type="protein sequence ID" value="MBP3963480.1"/>
    <property type="molecule type" value="Genomic_DNA"/>
</dbReference>
<dbReference type="Pfam" id="PF01547">
    <property type="entry name" value="SBP_bac_1"/>
    <property type="match status" value="1"/>
</dbReference>
<keyword evidence="6" id="KW-1185">Reference proteome</keyword>
<dbReference type="InterPro" id="IPR006059">
    <property type="entry name" value="SBP"/>
</dbReference>
<feature type="region of interest" description="Disordered" evidence="1">
    <location>
        <begin position="32"/>
        <end position="58"/>
    </location>
</feature>
<evidence type="ECO:0000256" key="2">
    <source>
        <dbReference type="SAM" id="SignalP"/>
    </source>
</evidence>
<dbReference type="Proteomes" id="UP000673394">
    <property type="component" value="Unassembled WGS sequence"/>
</dbReference>
<name>A0ABS5CCD7_9BACL</name>
<gene>
    <name evidence="4" type="ORF">I8J30_03940</name>
    <name evidence="5" type="ORF">I8J30_12255</name>
</gene>
<feature type="signal peptide" evidence="2">
    <location>
        <begin position="1"/>
        <end position="24"/>
    </location>
</feature>
<reference evidence="5 6" key="1">
    <citation type="submission" date="2021-04" db="EMBL/GenBank/DDBJ databases">
        <title>Paenibacillus sp. DLE-14 whole genome sequence.</title>
        <authorList>
            <person name="Ham Y.J."/>
        </authorList>
    </citation>
    <scope>NUCLEOTIDE SEQUENCE [LARGE SCALE GENOMIC DNA]</scope>
    <source>
        <strain evidence="5 6">DLE-14</strain>
    </source>
</reference>
<dbReference type="EMBL" id="JAGKSP010000001">
    <property type="protein sequence ID" value="MBP3961849.1"/>
    <property type="molecule type" value="Genomic_DNA"/>
</dbReference>
<organism evidence="5 6">
    <name type="scientific">Paenibacillus lignilyticus</name>
    <dbReference type="NCBI Taxonomy" id="1172615"/>
    <lineage>
        <taxon>Bacteria</taxon>
        <taxon>Bacillati</taxon>
        <taxon>Bacillota</taxon>
        <taxon>Bacilli</taxon>
        <taxon>Bacillales</taxon>
        <taxon>Paenibacillaceae</taxon>
        <taxon>Paenibacillus</taxon>
    </lineage>
</organism>
<comment type="caution">
    <text evidence="5">The sequence shown here is derived from an EMBL/GenBank/DDBJ whole genome shotgun (WGS) entry which is preliminary data.</text>
</comment>
<dbReference type="Gene3D" id="3.40.190.10">
    <property type="entry name" value="Periplasmic binding protein-like II"/>
    <property type="match status" value="2"/>
</dbReference>
<feature type="chain" id="PRO_5045032135" evidence="2">
    <location>
        <begin position="25"/>
        <end position="527"/>
    </location>
</feature>
<dbReference type="InterPro" id="IPR022627">
    <property type="entry name" value="DUF3502"/>
</dbReference>
<protein>
    <submittedName>
        <fullName evidence="5">ABC transporter substrate-binding protein</fullName>
    </submittedName>
</protein>
<dbReference type="Pfam" id="PF12010">
    <property type="entry name" value="DUF3502"/>
    <property type="match status" value="1"/>
</dbReference>
<keyword evidence="2" id="KW-0732">Signal</keyword>